<sequence>MKLLKDGNEGERTYLRNKSVVSKARVLELTYRVNRGNSSGKIQKINIVDEINNEDQQEMNMINNMRD</sequence>
<protein>
    <submittedName>
        <fullName evidence="1">Uncharacterized protein</fullName>
    </submittedName>
</protein>
<gene>
    <name evidence="1" type="ORF">RclHR1_12700006</name>
</gene>
<dbReference type="AlphaFoldDB" id="A0A2Z6R0B8"/>
<comment type="caution">
    <text evidence="1">The sequence shown here is derived from an EMBL/GenBank/DDBJ whole genome shotgun (WGS) entry which is preliminary data.</text>
</comment>
<proteinExistence type="predicted"/>
<dbReference type="Proteomes" id="UP000247702">
    <property type="component" value="Unassembled WGS sequence"/>
</dbReference>
<reference evidence="1 2" key="1">
    <citation type="submission" date="2017-11" db="EMBL/GenBank/DDBJ databases">
        <title>The genome of Rhizophagus clarus HR1 reveals common genetic basis of auxotrophy among arbuscular mycorrhizal fungi.</title>
        <authorList>
            <person name="Kobayashi Y."/>
        </authorList>
    </citation>
    <scope>NUCLEOTIDE SEQUENCE [LARGE SCALE GENOMIC DNA]</scope>
    <source>
        <strain evidence="1 2">HR1</strain>
    </source>
</reference>
<organism evidence="1 2">
    <name type="scientific">Rhizophagus clarus</name>
    <dbReference type="NCBI Taxonomy" id="94130"/>
    <lineage>
        <taxon>Eukaryota</taxon>
        <taxon>Fungi</taxon>
        <taxon>Fungi incertae sedis</taxon>
        <taxon>Mucoromycota</taxon>
        <taxon>Glomeromycotina</taxon>
        <taxon>Glomeromycetes</taxon>
        <taxon>Glomerales</taxon>
        <taxon>Glomeraceae</taxon>
        <taxon>Rhizophagus</taxon>
    </lineage>
</organism>
<keyword evidence="2" id="KW-1185">Reference proteome</keyword>
<accession>A0A2Z6R0B8</accession>
<dbReference type="EMBL" id="BEXD01000303">
    <property type="protein sequence ID" value="GBB86288.1"/>
    <property type="molecule type" value="Genomic_DNA"/>
</dbReference>
<evidence type="ECO:0000313" key="1">
    <source>
        <dbReference type="EMBL" id="GBB86288.1"/>
    </source>
</evidence>
<evidence type="ECO:0000313" key="2">
    <source>
        <dbReference type="Proteomes" id="UP000247702"/>
    </source>
</evidence>
<name>A0A2Z6R0B8_9GLOM</name>